<evidence type="ECO:0000313" key="2">
    <source>
        <dbReference type="EMBL" id="KAK2874738.1"/>
    </source>
</evidence>
<name>A0AA88TN61_9TELE</name>
<dbReference type="InterPro" id="IPR010998">
    <property type="entry name" value="Integrase_recombinase_N"/>
</dbReference>
<dbReference type="EMBL" id="JAUYZG010000021">
    <property type="protein sequence ID" value="KAK2874738.1"/>
    <property type="molecule type" value="Genomic_DNA"/>
</dbReference>
<dbReference type="SUPFAM" id="SSF47823">
    <property type="entry name" value="lambda integrase-like, N-terminal domain"/>
    <property type="match status" value="1"/>
</dbReference>
<sequence length="226" mass="25559">MKLGFYSPYFIVSKKGHAGTQLAPGYLKYAFPPVSLLHRPCAKIREDEEQVLLVAPFWLTWTWFSDLMLLTTAPPWKVDLLSVQFGTRPPRVASGRNRGPHWPSQTMIYTIHQARAPSMRQAYALRWGLFLDWCSSRQEDPQRCSTGVVLSFLQEKLECRLSPQHHLIVRFLRGGEPASSAPGGGRPSLGIALHVYVDHTQSFRYSEQLFGGQQKGNAVSKQKLAH</sequence>
<proteinExistence type="predicted"/>
<dbReference type="PANTHER" id="PTHR33066">
    <property type="entry name" value="INTEGRASE_SAM-LIKE_N DOMAIN-CONTAINING PROTEIN"/>
    <property type="match status" value="1"/>
</dbReference>
<evidence type="ECO:0000313" key="3">
    <source>
        <dbReference type="Proteomes" id="UP001187343"/>
    </source>
</evidence>
<dbReference type="Proteomes" id="UP001187343">
    <property type="component" value="Unassembled WGS sequence"/>
</dbReference>
<keyword evidence="1" id="KW-0238">DNA-binding</keyword>
<reference evidence="2" key="1">
    <citation type="submission" date="2023-08" db="EMBL/GenBank/DDBJ databases">
        <title>Chromosome-level Genome Assembly of mud carp (Cirrhinus molitorella).</title>
        <authorList>
            <person name="Liu H."/>
        </authorList>
    </citation>
    <scope>NUCLEOTIDE SEQUENCE</scope>
    <source>
        <strain evidence="2">Prfri</strain>
        <tissue evidence="2">Muscle</tissue>
    </source>
</reference>
<dbReference type="GO" id="GO:0003677">
    <property type="term" value="F:DNA binding"/>
    <property type="evidence" value="ECO:0007669"/>
    <property type="project" value="UniProtKB-KW"/>
</dbReference>
<comment type="caution">
    <text evidence="2">The sequence shown here is derived from an EMBL/GenBank/DDBJ whole genome shotgun (WGS) entry which is preliminary data.</text>
</comment>
<accession>A0AA88TN61</accession>
<evidence type="ECO:0000256" key="1">
    <source>
        <dbReference type="ARBA" id="ARBA00023125"/>
    </source>
</evidence>
<keyword evidence="3" id="KW-1185">Reference proteome</keyword>
<protein>
    <submittedName>
        <fullName evidence="2">Uncharacterized protein</fullName>
    </submittedName>
</protein>
<organism evidence="2 3">
    <name type="scientific">Cirrhinus molitorella</name>
    <name type="common">mud carp</name>
    <dbReference type="NCBI Taxonomy" id="172907"/>
    <lineage>
        <taxon>Eukaryota</taxon>
        <taxon>Metazoa</taxon>
        <taxon>Chordata</taxon>
        <taxon>Craniata</taxon>
        <taxon>Vertebrata</taxon>
        <taxon>Euteleostomi</taxon>
        <taxon>Actinopterygii</taxon>
        <taxon>Neopterygii</taxon>
        <taxon>Teleostei</taxon>
        <taxon>Ostariophysi</taxon>
        <taxon>Cypriniformes</taxon>
        <taxon>Cyprinidae</taxon>
        <taxon>Labeoninae</taxon>
        <taxon>Labeonini</taxon>
        <taxon>Cirrhinus</taxon>
    </lineage>
</organism>
<dbReference type="PANTHER" id="PTHR33066:SF2">
    <property type="entry name" value="FILAGGRIN-2-LIKE"/>
    <property type="match status" value="1"/>
</dbReference>
<gene>
    <name evidence="2" type="ORF">Q8A67_021891</name>
</gene>
<dbReference type="Gene3D" id="1.10.150.130">
    <property type="match status" value="1"/>
</dbReference>
<dbReference type="AlphaFoldDB" id="A0AA88TN61"/>